<accession>A0A917IB13</accession>
<evidence type="ECO:0000259" key="3">
    <source>
        <dbReference type="Pfam" id="PF19278"/>
    </source>
</evidence>
<dbReference type="InterPro" id="IPR043129">
    <property type="entry name" value="ATPase_NBD"/>
</dbReference>
<dbReference type="InterPro" id="IPR049517">
    <property type="entry name" value="ACX-like_C"/>
</dbReference>
<evidence type="ECO:0000259" key="1">
    <source>
        <dbReference type="Pfam" id="PF01968"/>
    </source>
</evidence>
<dbReference type="InterPro" id="IPR008040">
    <property type="entry name" value="Hydant_A_N"/>
</dbReference>
<dbReference type="EMBL" id="BMES01000002">
    <property type="protein sequence ID" value="GGH27995.1"/>
    <property type="molecule type" value="Genomic_DNA"/>
</dbReference>
<dbReference type="Proteomes" id="UP000603912">
    <property type="component" value="Unassembled WGS sequence"/>
</dbReference>
<dbReference type="InterPro" id="IPR002821">
    <property type="entry name" value="Hydantoinase_A"/>
</dbReference>
<evidence type="ECO:0000259" key="2">
    <source>
        <dbReference type="Pfam" id="PF05378"/>
    </source>
</evidence>
<dbReference type="GO" id="GO:0006749">
    <property type="term" value="P:glutathione metabolic process"/>
    <property type="evidence" value="ECO:0007669"/>
    <property type="project" value="TreeGrafter"/>
</dbReference>
<evidence type="ECO:0000313" key="4">
    <source>
        <dbReference type="EMBL" id="GGH27995.1"/>
    </source>
</evidence>
<reference evidence="4" key="2">
    <citation type="submission" date="2020-09" db="EMBL/GenBank/DDBJ databases">
        <authorList>
            <person name="Sun Q."/>
            <person name="Zhou Y."/>
        </authorList>
    </citation>
    <scope>NUCLEOTIDE SEQUENCE</scope>
    <source>
        <strain evidence="4">CGMCC 1.12214</strain>
    </source>
</reference>
<reference evidence="4" key="1">
    <citation type="journal article" date="2014" name="Int. J. Syst. Evol. Microbiol.">
        <title>Complete genome sequence of Corynebacterium casei LMG S-19264T (=DSM 44701T), isolated from a smear-ripened cheese.</title>
        <authorList>
            <consortium name="US DOE Joint Genome Institute (JGI-PGF)"/>
            <person name="Walter F."/>
            <person name="Albersmeier A."/>
            <person name="Kalinowski J."/>
            <person name="Ruckert C."/>
        </authorList>
    </citation>
    <scope>NUCLEOTIDE SEQUENCE</scope>
    <source>
        <strain evidence="4">CGMCC 1.12214</strain>
    </source>
</reference>
<dbReference type="GO" id="GO:0017168">
    <property type="term" value="F:5-oxoprolinase (ATP-hydrolyzing) activity"/>
    <property type="evidence" value="ECO:0007669"/>
    <property type="project" value="TreeGrafter"/>
</dbReference>
<evidence type="ECO:0000313" key="5">
    <source>
        <dbReference type="Proteomes" id="UP000603912"/>
    </source>
</evidence>
<keyword evidence="5" id="KW-1185">Reference proteome</keyword>
<gene>
    <name evidence="4" type="ORF">GCM10007036_36920</name>
</gene>
<dbReference type="InterPro" id="IPR045079">
    <property type="entry name" value="Oxoprolinase-like"/>
</dbReference>
<dbReference type="AlphaFoldDB" id="A0A917IB13"/>
<dbReference type="SUPFAM" id="SSF53067">
    <property type="entry name" value="Actin-like ATPase domain"/>
    <property type="match status" value="1"/>
</dbReference>
<proteinExistence type="predicted"/>
<name>A0A917IB13_9HYPH</name>
<dbReference type="Pfam" id="PF19278">
    <property type="entry name" value="Hydant_A_C"/>
    <property type="match status" value="1"/>
</dbReference>
<protein>
    <submittedName>
        <fullName evidence="4">Methylhydantoinase</fullName>
    </submittedName>
</protein>
<feature type="domain" description="Hydantoinase/oxoprolinase N-terminal" evidence="2">
    <location>
        <begin position="8"/>
        <end position="182"/>
    </location>
</feature>
<feature type="domain" description="Hydantoinase A/oxoprolinase" evidence="1">
    <location>
        <begin position="206"/>
        <end position="499"/>
    </location>
</feature>
<sequence>MTPMTYSLAVDIGGTFTDIVLRHAGGALTVDKTLTTHHDLLEGFFGGVHAVLAKAGVQPSDVGGVVVHATTVVTNALIERKGQPTALVTTEGFGDVLYIRNEHRYEMYDPQIEFPEPLAPAELTFGVAERTLADGRVTQEPTPAAIATLVEQVAASGAKAVAVCFLNSFANAQNERLVVAGLRDALPDLFICCSSDVAPQIREYPRASTTTVNAYAMPISQPYLRRLSERLGREGFANTPLIMLSSGGVVGAETAGRNPVRMIESGPAAGALAACHYAELLGVDRLMSFDMGGTTAKACLIENRQPLVTGLFEVDRRYRFKEGSGLPVTVPSIDMIEIGAGGGSIAHVDALGLLKVGPHSAGSQPGPACYGRGGQNVTVTDADLMLGLIDAENFLGGDMRLDLPATERAVAALADKLHVAPVEAARGVFRVVTEAMASAARTHATDRGVDYRGLPLFAFGGAGPLHACEVASLLQSTSVIVPPQSSVLSAFGTLVTPVRLDLVRSDLGRLGELDWGRVDAILNELTAEATAALGEAGCAPADVTFSFGADMRYVGQQHEVAVTFAEDPRAGRDLADVEHRFTEAYRTLYGMNPSHVPVEIVTWRVTARGPLVGVKAIPRAGSSPGEPRRRRLVHAWADSQNTPVYNRADLAVGQSITGPAIIEERETTTALPPGWVAVIDSLGCIVATKG</sequence>
<organism evidence="4 5">
    <name type="scientific">Alsobacter metallidurans</name>
    <dbReference type="NCBI Taxonomy" id="340221"/>
    <lineage>
        <taxon>Bacteria</taxon>
        <taxon>Pseudomonadati</taxon>
        <taxon>Pseudomonadota</taxon>
        <taxon>Alphaproteobacteria</taxon>
        <taxon>Hyphomicrobiales</taxon>
        <taxon>Alsobacteraceae</taxon>
        <taxon>Alsobacter</taxon>
    </lineage>
</organism>
<comment type="caution">
    <text evidence="4">The sequence shown here is derived from an EMBL/GenBank/DDBJ whole genome shotgun (WGS) entry which is preliminary data.</text>
</comment>
<dbReference type="PANTHER" id="PTHR11365:SF23">
    <property type="entry name" value="HYPOTHETICAL 5-OXOPROLINASE (EUROFUNG)-RELATED"/>
    <property type="match status" value="1"/>
</dbReference>
<dbReference type="Pfam" id="PF01968">
    <property type="entry name" value="Hydantoinase_A"/>
    <property type="match status" value="1"/>
</dbReference>
<dbReference type="Pfam" id="PF05378">
    <property type="entry name" value="Hydant_A_N"/>
    <property type="match status" value="1"/>
</dbReference>
<dbReference type="GO" id="GO:0005829">
    <property type="term" value="C:cytosol"/>
    <property type="evidence" value="ECO:0007669"/>
    <property type="project" value="TreeGrafter"/>
</dbReference>
<feature type="domain" description="Acetophenone carboxylase-like C-terminal" evidence="3">
    <location>
        <begin position="518"/>
        <end position="681"/>
    </location>
</feature>
<dbReference type="PANTHER" id="PTHR11365">
    <property type="entry name" value="5-OXOPROLINASE RELATED"/>
    <property type="match status" value="1"/>
</dbReference>